<evidence type="ECO:0000256" key="2">
    <source>
        <dbReference type="ARBA" id="ARBA00022670"/>
    </source>
</evidence>
<keyword evidence="5" id="KW-0862">Zinc</keyword>
<reference evidence="8" key="2">
    <citation type="submission" date="2019-02" db="EMBL/GenBank/DDBJ databases">
        <title>Granulicella sibirica sp. nov., a psychrotolerant acidobacterium isolated from an organic soil layer in forested tundra, West Siberia.</title>
        <authorList>
            <person name="Oshkin I.Y."/>
            <person name="Kulichevskaya I.S."/>
            <person name="Rijpstra W.I.C."/>
            <person name="Sinninghe Damste J.S."/>
            <person name="Rakitin A.L."/>
            <person name="Ravin N.V."/>
            <person name="Dedysh S.N."/>
        </authorList>
    </citation>
    <scope>NUCLEOTIDE SEQUENCE [LARGE SCALE GENOMIC DNA]</scope>
    <source>
        <strain evidence="8">AF10</strain>
    </source>
</reference>
<evidence type="ECO:0000256" key="5">
    <source>
        <dbReference type="ARBA" id="ARBA00022833"/>
    </source>
</evidence>
<dbReference type="InterPro" id="IPR001261">
    <property type="entry name" value="ArgE/DapE_CS"/>
</dbReference>
<dbReference type="EMBL" id="RDSM01000003">
    <property type="protein sequence ID" value="RXH55003.1"/>
    <property type="molecule type" value="Genomic_DNA"/>
</dbReference>
<proteinExistence type="inferred from homology"/>
<dbReference type="Gene3D" id="1.10.150.900">
    <property type="match status" value="1"/>
</dbReference>
<keyword evidence="4" id="KW-0378">Hydrolase</keyword>
<evidence type="ECO:0000256" key="4">
    <source>
        <dbReference type="ARBA" id="ARBA00022801"/>
    </source>
</evidence>
<dbReference type="InterPro" id="IPR036264">
    <property type="entry name" value="Bact_exopeptidase_dim_dom"/>
</dbReference>
<reference evidence="7 8" key="1">
    <citation type="submission" date="2018-11" db="EMBL/GenBank/DDBJ databases">
        <authorList>
            <person name="Mardanov A.V."/>
            <person name="Ravin N.V."/>
            <person name="Dedysh S.N."/>
        </authorList>
    </citation>
    <scope>NUCLEOTIDE SEQUENCE [LARGE SCALE GENOMIC DNA]</scope>
    <source>
        <strain evidence="7 8">AF10</strain>
    </source>
</reference>
<dbReference type="GO" id="GO:0006508">
    <property type="term" value="P:proteolysis"/>
    <property type="evidence" value="ECO:0007669"/>
    <property type="project" value="UniProtKB-KW"/>
</dbReference>
<dbReference type="GO" id="GO:0046872">
    <property type="term" value="F:metal ion binding"/>
    <property type="evidence" value="ECO:0007669"/>
    <property type="project" value="UniProtKB-KW"/>
</dbReference>
<comment type="similarity">
    <text evidence="1">Belongs to the peptidase M20A family.</text>
</comment>
<dbReference type="PANTHER" id="PTHR45962:SF1">
    <property type="entry name" value="N-FATTY-ACYL-AMINO ACID SYNTHASE_HYDROLASE PM20D1"/>
    <property type="match status" value="1"/>
</dbReference>
<evidence type="ECO:0000313" key="8">
    <source>
        <dbReference type="Proteomes" id="UP000289437"/>
    </source>
</evidence>
<evidence type="ECO:0000313" key="7">
    <source>
        <dbReference type="EMBL" id="RXH55003.1"/>
    </source>
</evidence>
<dbReference type="PANTHER" id="PTHR45962">
    <property type="entry name" value="N-FATTY-ACYL-AMINO ACID SYNTHASE/HYDROLASE PM20D1"/>
    <property type="match status" value="1"/>
</dbReference>
<dbReference type="Proteomes" id="UP000289437">
    <property type="component" value="Unassembled WGS sequence"/>
</dbReference>
<dbReference type="InterPro" id="IPR002933">
    <property type="entry name" value="Peptidase_M20"/>
</dbReference>
<evidence type="ECO:0000259" key="6">
    <source>
        <dbReference type="Pfam" id="PF07687"/>
    </source>
</evidence>
<dbReference type="SUPFAM" id="SSF53187">
    <property type="entry name" value="Zn-dependent exopeptidases"/>
    <property type="match status" value="1"/>
</dbReference>
<evidence type="ECO:0000256" key="1">
    <source>
        <dbReference type="ARBA" id="ARBA00006247"/>
    </source>
</evidence>
<name>A0A4Q0SVF6_9BACT</name>
<dbReference type="Pfam" id="PF01546">
    <property type="entry name" value="Peptidase_M20"/>
    <property type="match status" value="1"/>
</dbReference>
<accession>A0A4Q0SVF6</accession>
<dbReference type="GO" id="GO:0008233">
    <property type="term" value="F:peptidase activity"/>
    <property type="evidence" value="ECO:0007669"/>
    <property type="project" value="UniProtKB-KW"/>
</dbReference>
<dbReference type="InterPro" id="IPR011650">
    <property type="entry name" value="Peptidase_M20_dimer"/>
</dbReference>
<dbReference type="Gene3D" id="3.40.630.10">
    <property type="entry name" value="Zn peptidases"/>
    <property type="match status" value="1"/>
</dbReference>
<sequence length="466" mass="50554">MLRAQATLPASEKPLARELLQQLIEINTTDSVGNVSTSAKAMQKRLLDAGFPAADVVVLGPDTPAENKGRKDNMVARYRGRTGSALKPILLIGHLDVVEAKRSDWTTDPFQLVEKDGYFYGRGTQDMKDSGAAMIDAFLRLKREGFVPDRDLILALTADEEGGKSNGVDWLLKNHRDLVDATFAINPDAGGPELDAGKATSMGVEATEKLYADYRVTSTNPGGHSSLPRPDNAIYHVAEALIRLEHTPFPLETNEVTRAYFASIAKLKTGALAADLKAVSGATPDPAGAARLSKDITYNSLLHTTCVATMMTAGHAPNALPGSAIANVNCRIFPGHSQEEIRKELIRIFADPSLKVQYMTDGGEVLDQGSDRKSMAPPPLNPEVFGPLEATVKAMWPEIPIIPRMETGASDSIYTMNAGIPSYGFSGMGIDHDDDRAHGRDERIRVVDYYTGVQFEYLYLKALTSH</sequence>
<organism evidence="7 8">
    <name type="scientific">Granulicella sibirica</name>
    <dbReference type="NCBI Taxonomy" id="2479048"/>
    <lineage>
        <taxon>Bacteria</taxon>
        <taxon>Pseudomonadati</taxon>
        <taxon>Acidobacteriota</taxon>
        <taxon>Terriglobia</taxon>
        <taxon>Terriglobales</taxon>
        <taxon>Acidobacteriaceae</taxon>
        <taxon>Granulicella</taxon>
    </lineage>
</organism>
<dbReference type="AlphaFoldDB" id="A0A4Q0SVF6"/>
<dbReference type="Gene3D" id="3.30.70.360">
    <property type="match status" value="1"/>
</dbReference>
<feature type="domain" description="Peptidase M20 dimerisation" evidence="6">
    <location>
        <begin position="211"/>
        <end position="352"/>
    </location>
</feature>
<gene>
    <name evidence="7" type="ORF">GRAN_4107</name>
</gene>
<keyword evidence="3" id="KW-0479">Metal-binding</keyword>
<evidence type="ECO:0000256" key="3">
    <source>
        <dbReference type="ARBA" id="ARBA00022723"/>
    </source>
</evidence>
<protein>
    <submittedName>
        <fullName evidence="7">Putative peptidase</fullName>
    </submittedName>
</protein>
<keyword evidence="2" id="KW-0645">Protease</keyword>
<comment type="caution">
    <text evidence="7">The sequence shown here is derived from an EMBL/GenBank/DDBJ whole genome shotgun (WGS) entry which is preliminary data.</text>
</comment>
<dbReference type="Pfam" id="PF07687">
    <property type="entry name" value="M20_dimer"/>
    <property type="match status" value="1"/>
</dbReference>
<keyword evidence="8" id="KW-1185">Reference proteome</keyword>
<dbReference type="PROSITE" id="PS00758">
    <property type="entry name" value="ARGE_DAPE_CPG2_1"/>
    <property type="match status" value="1"/>
</dbReference>
<dbReference type="InterPro" id="IPR047177">
    <property type="entry name" value="Pept_M20A"/>
</dbReference>
<dbReference type="SUPFAM" id="SSF55031">
    <property type="entry name" value="Bacterial exopeptidase dimerisation domain"/>
    <property type="match status" value="1"/>
</dbReference>
<dbReference type="NCBIfam" id="NF006596">
    <property type="entry name" value="PRK09133.1"/>
    <property type="match status" value="1"/>
</dbReference>